<dbReference type="GO" id="GO:0007165">
    <property type="term" value="P:signal transduction"/>
    <property type="evidence" value="ECO:0007669"/>
    <property type="project" value="InterPro"/>
</dbReference>
<keyword evidence="3" id="KW-0175">Coiled coil</keyword>
<evidence type="ECO:0000313" key="6">
    <source>
        <dbReference type="EMBL" id="ORC84783.1"/>
    </source>
</evidence>
<proteinExistence type="predicted"/>
<dbReference type="PANTHER" id="PTHR11347">
    <property type="entry name" value="CYCLIC NUCLEOTIDE PHOSPHODIESTERASE"/>
    <property type="match status" value="1"/>
</dbReference>
<dbReference type="VEuPathDB" id="TriTrypDB:TM35_000411530"/>
<organism evidence="6 7">
    <name type="scientific">Trypanosoma theileri</name>
    <dbReference type="NCBI Taxonomy" id="67003"/>
    <lineage>
        <taxon>Eukaryota</taxon>
        <taxon>Discoba</taxon>
        <taxon>Euglenozoa</taxon>
        <taxon>Kinetoplastea</taxon>
        <taxon>Metakinetoplastina</taxon>
        <taxon>Trypanosomatida</taxon>
        <taxon>Trypanosomatidae</taxon>
        <taxon>Trypanosoma</taxon>
    </lineage>
</organism>
<reference evidence="6 7" key="1">
    <citation type="submission" date="2017-03" db="EMBL/GenBank/DDBJ databases">
        <title>An alternative strategy for trypanosome survival in the mammalian bloodstream revealed through genome and transcriptome analysis of the ubiquitous bovine parasite Trypanosoma (Megatrypanum) theileri.</title>
        <authorList>
            <person name="Kelly S."/>
            <person name="Ivens A."/>
            <person name="Mott A."/>
            <person name="O'Neill E."/>
            <person name="Emms D."/>
            <person name="Macleod O."/>
            <person name="Voorheis P."/>
            <person name="Matthews J."/>
            <person name="Matthews K."/>
            <person name="Carrington M."/>
        </authorList>
    </citation>
    <scope>NUCLEOTIDE SEQUENCE [LARGE SCALE GENOMIC DNA]</scope>
    <source>
        <strain evidence="6">Edinburgh</strain>
    </source>
</reference>
<name>A0A1X0NK01_9TRYP</name>
<feature type="coiled-coil region" evidence="3">
    <location>
        <begin position="100"/>
        <end position="127"/>
    </location>
</feature>
<feature type="region of interest" description="Disordered" evidence="4">
    <location>
        <begin position="372"/>
        <end position="409"/>
    </location>
</feature>
<dbReference type="RefSeq" id="XP_028878849.1">
    <property type="nucleotide sequence ID" value="XM_029029861.1"/>
</dbReference>
<evidence type="ECO:0000256" key="1">
    <source>
        <dbReference type="ARBA" id="ARBA00022723"/>
    </source>
</evidence>
<feature type="coiled-coil region" evidence="3">
    <location>
        <begin position="434"/>
        <end position="465"/>
    </location>
</feature>
<dbReference type="GO" id="GO:0046872">
    <property type="term" value="F:metal ion binding"/>
    <property type="evidence" value="ECO:0007669"/>
    <property type="project" value="UniProtKB-KW"/>
</dbReference>
<evidence type="ECO:0000259" key="5">
    <source>
        <dbReference type="Pfam" id="PF00233"/>
    </source>
</evidence>
<gene>
    <name evidence="6" type="ORF">TM35_000411530</name>
</gene>
<dbReference type="Proteomes" id="UP000192257">
    <property type="component" value="Unassembled WGS sequence"/>
</dbReference>
<protein>
    <recommendedName>
        <fullName evidence="5">PDEase domain-containing protein</fullName>
    </recommendedName>
</protein>
<keyword evidence="2" id="KW-0378">Hydrolase</keyword>
<feature type="compositionally biased region" description="Polar residues" evidence="4">
    <location>
        <begin position="160"/>
        <end position="173"/>
    </location>
</feature>
<sequence>MPQNRTFSRPSLGLDVGGVSLPDSNGLRRINDLKQSLSGIVASRSVSSERGASPRYDYNRNTITINEGGVKLCESESSKSVAERFLLTSQRRVEELMGENHRLELLCMTQEDDLKKLRTEIALYKQEQQQQQPQQQEQKPCDSADNLIEVRRRRLNTCKTPSLSRRSKGLSSATEEDRRVGSEASVNTSFCNGFESTVRKLVRDAISLFPELNVFASESPNAANNEWESARDVLLFIHNHLADWSCLTSELKGLGTTTTVLSQTLSDVEMNQYSWHTTLLDLIKRLQFAQNRQKEKVRAKDNHIQELRREIDLLNNDIACAIADRDRFSCRCEDLERALCRQVEDQATQRKELERLRRESDELRNETNLLRPSMPLCSHDHSTGLSGTTPIPEGDGNRDDRNRIIMNDSTRGLEEGIETNGSGLREMNSSTHFIDKEKEHLTQHVKELQEHLEQLQKELDMVKRFSSNSSSLTDAAVCELNRPRFLPPLVLLNLNDTKLPDTNIDLSSIITSLDTDVFAIKDKNEIVKSNGLFFHIGYSIANNLSLFKDCSLNSVSAWEFFLLQLQSTFTDTIFYNADHAADNAQFFYALLFHSGLIPYMSRLELTAAVTTALCMECRYSSVSACFLSALQDPDAAGTHSCILLEKLCLDALNEMMTQKNFEFIEEIEVHENKLFLDTVKGLLLPPNGSFGIDSFIQSILIELNKGPLRLEDPIVRQQLVRLLLLLSRDAFTMRPFAISKVWAEKRYHALQEEARLAKEHNLYGFDISSLLCSSIADAQLQLIELKVLPLCRVMLLVFPSLQPCLLTLQANMQLWLQQSKVFQNVHIHFDRLQYFFTLPDAFEVYDKDNKQDSATHGAVSLLVKDEKSDGENSSFPATQSQVKRGSIVVSTEGFLAFQKEMLSVYNENISLRQSLEELLRTVESATVHTDSTA</sequence>
<dbReference type="Gene3D" id="1.10.1300.10">
    <property type="entry name" value="3'5'-cyclic nucleotide phosphodiesterase, catalytic domain"/>
    <property type="match status" value="1"/>
</dbReference>
<dbReference type="AlphaFoldDB" id="A0A1X0NK01"/>
<evidence type="ECO:0000256" key="4">
    <source>
        <dbReference type="SAM" id="MobiDB-lite"/>
    </source>
</evidence>
<dbReference type="GO" id="GO:0004114">
    <property type="term" value="F:3',5'-cyclic-nucleotide phosphodiesterase activity"/>
    <property type="evidence" value="ECO:0007669"/>
    <property type="project" value="InterPro"/>
</dbReference>
<dbReference type="InterPro" id="IPR002073">
    <property type="entry name" value="PDEase_catalytic_dom"/>
</dbReference>
<accession>A0A1X0NK01</accession>
<feature type="coiled-coil region" evidence="3">
    <location>
        <begin position="290"/>
        <end position="366"/>
    </location>
</feature>
<dbReference type="InterPro" id="IPR036971">
    <property type="entry name" value="PDEase_catalytic_dom_sf"/>
</dbReference>
<keyword evidence="1" id="KW-0479">Metal-binding</keyword>
<dbReference type="OrthoDB" id="251542at2759"/>
<dbReference type="Pfam" id="PF00233">
    <property type="entry name" value="PDEase_I"/>
    <property type="match status" value="1"/>
</dbReference>
<evidence type="ECO:0000313" key="7">
    <source>
        <dbReference type="Proteomes" id="UP000192257"/>
    </source>
</evidence>
<evidence type="ECO:0000256" key="2">
    <source>
        <dbReference type="ARBA" id="ARBA00022801"/>
    </source>
</evidence>
<dbReference type="SUPFAM" id="SSF109604">
    <property type="entry name" value="HD-domain/PDEase-like"/>
    <property type="match status" value="1"/>
</dbReference>
<evidence type="ECO:0000256" key="3">
    <source>
        <dbReference type="SAM" id="Coils"/>
    </source>
</evidence>
<feature type="domain" description="PDEase" evidence="5">
    <location>
        <begin position="574"/>
        <end position="805"/>
    </location>
</feature>
<dbReference type="GeneID" id="39989641"/>
<dbReference type="EMBL" id="NBCO01000041">
    <property type="protein sequence ID" value="ORC84783.1"/>
    <property type="molecule type" value="Genomic_DNA"/>
</dbReference>
<comment type="caution">
    <text evidence="6">The sequence shown here is derived from an EMBL/GenBank/DDBJ whole genome shotgun (WGS) entry which is preliminary data.</text>
</comment>
<keyword evidence="7" id="KW-1185">Reference proteome</keyword>
<feature type="region of interest" description="Disordered" evidence="4">
    <location>
        <begin position="160"/>
        <end position="182"/>
    </location>
</feature>